<proteinExistence type="predicted"/>
<evidence type="ECO:0008006" key="4">
    <source>
        <dbReference type="Google" id="ProtNLM"/>
    </source>
</evidence>
<keyword evidence="1" id="KW-1133">Transmembrane helix</keyword>
<accession>A0ABN4C0D1</accession>
<keyword evidence="3" id="KW-1185">Reference proteome</keyword>
<dbReference type="EMBL" id="CP007033">
    <property type="protein sequence ID" value="AHF11337.1"/>
    <property type="molecule type" value="Genomic_DNA"/>
</dbReference>
<feature type="transmembrane region" description="Helical" evidence="1">
    <location>
        <begin position="6"/>
        <end position="26"/>
    </location>
</feature>
<protein>
    <recommendedName>
        <fullName evidence="4">Secreted protein</fullName>
    </recommendedName>
</protein>
<sequence>MQFDAGILLILIINLTLILAVSWASIKLVHSSSICIRFADTYLSSCPISSSSPQNIKVKKHLIFRRKIKTDQDDDSPYSNLLVL</sequence>
<evidence type="ECO:0000313" key="2">
    <source>
        <dbReference type="EMBL" id="AHF11337.1"/>
    </source>
</evidence>
<keyword evidence="1" id="KW-0472">Membrane</keyword>
<evidence type="ECO:0000313" key="3">
    <source>
        <dbReference type="Proteomes" id="UP000018934"/>
    </source>
</evidence>
<reference evidence="2 3" key="1">
    <citation type="journal article" date="2013" name="Stand. Genomic Sci.">
        <title>Complete genome sequence of Dehalobacter restrictus PER-K23(T.).</title>
        <authorList>
            <person name="Kruse T."/>
            <person name="Maillard J."/>
            <person name="Goodwin L."/>
            <person name="Woyke T."/>
            <person name="Teshima H."/>
            <person name="Bruce D."/>
            <person name="Detter C."/>
            <person name="Tapia R."/>
            <person name="Han C."/>
            <person name="Huntemann M."/>
            <person name="Wei C.L."/>
            <person name="Han J."/>
            <person name="Chen A."/>
            <person name="Kyrpides N."/>
            <person name="Szeto E."/>
            <person name="Markowitz V."/>
            <person name="Ivanova N."/>
            <person name="Pagani I."/>
            <person name="Pati A."/>
            <person name="Pitluck S."/>
            <person name="Nolan M."/>
            <person name="Holliger C."/>
            <person name="Smidt H."/>
        </authorList>
    </citation>
    <scope>NUCLEOTIDE SEQUENCE [LARGE SCALE GENOMIC DNA]</scope>
    <source>
        <strain evidence="3">DSM 9455</strain>
    </source>
</reference>
<gene>
    <name evidence="2" type="ORF">DEHRE_07035</name>
</gene>
<dbReference type="Proteomes" id="UP000018934">
    <property type="component" value="Chromosome"/>
</dbReference>
<evidence type="ECO:0000256" key="1">
    <source>
        <dbReference type="SAM" id="Phobius"/>
    </source>
</evidence>
<organism evidence="2 3">
    <name type="scientific">Dehalobacter restrictus (strain DSM 9455 / PER-K23)</name>
    <dbReference type="NCBI Taxonomy" id="871738"/>
    <lineage>
        <taxon>Bacteria</taxon>
        <taxon>Bacillati</taxon>
        <taxon>Bacillota</taxon>
        <taxon>Clostridia</taxon>
        <taxon>Eubacteriales</taxon>
        <taxon>Desulfitobacteriaceae</taxon>
        <taxon>Dehalobacter</taxon>
    </lineage>
</organism>
<name>A0ABN4C0D1_DEHRP</name>
<keyword evidence="1" id="KW-0812">Transmembrane</keyword>